<reference evidence="3" key="1">
    <citation type="submission" date="2020-02" db="EMBL/GenBank/DDBJ databases">
        <authorList>
            <person name="Meier V. D."/>
        </authorList>
    </citation>
    <scope>NUCLEOTIDE SEQUENCE</scope>
    <source>
        <strain evidence="3">AVDCRST_MAG73</strain>
    </source>
</reference>
<sequence length="196" mass="20791">MTTTTATGAIRRSRGARTATLALVTLALLVSSAATAVAAPRGGGAGPTTAPISATQYRCDVEEKAFLKLINNYRATKGLKALRLTKTLGAAADHHSVEMATRNYFSHTLAGDVTWSQNIKNHGYTYNTYRGENIAAGNSTALATFNQWKNSPGHNANMLSPNFNAIGIGRAYAATSTYKTYWTTTFGGYQDAAAVC</sequence>
<dbReference type="PANTHER" id="PTHR31157">
    <property type="entry name" value="SCP DOMAIN-CONTAINING PROTEIN"/>
    <property type="match status" value="1"/>
</dbReference>
<gene>
    <name evidence="3" type="ORF">AVDCRST_MAG73-707</name>
</gene>
<dbReference type="InterPro" id="IPR014044">
    <property type="entry name" value="CAP_dom"/>
</dbReference>
<protein>
    <recommendedName>
        <fullName evidence="2">SCP domain-containing protein</fullName>
    </recommendedName>
</protein>
<dbReference type="InterPro" id="IPR035940">
    <property type="entry name" value="CAP_sf"/>
</dbReference>
<keyword evidence="1" id="KW-0732">Signal</keyword>
<evidence type="ECO:0000259" key="2">
    <source>
        <dbReference type="Pfam" id="PF00188"/>
    </source>
</evidence>
<dbReference type="AlphaFoldDB" id="A0A6J4TNT9"/>
<dbReference type="CDD" id="cd05379">
    <property type="entry name" value="CAP_bacterial"/>
    <property type="match status" value="1"/>
</dbReference>
<dbReference type="PANTHER" id="PTHR31157:SF1">
    <property type="entry name" value="SCP DOMAIN-CONTAINING PROTEIN"/>
    <property type="match status" value="1"/>
</dbReference>
<proteinExistence type="predicted"/>
<evidence type="ECO:0000313" key="3">
    <source>
        <dbReference type="EMBL" id="CAA9528275.1"/>
    </source>
</evidence>
<dbReference type="Pfam" id="PF00188">
    <property type="entry name" value="CAP"/>
    <property type="match status" value="1"/>
</dbReference>
<feature type="signal peptide" evidence="1">
    <location>
        <begin position="1"/>
        <end position="38"/>
    </location>
</feature>
<dbReference type="SUPFAM" id="SSF55797">
    <property type="entry name" value="PR-1-like"/>
    <property type="match status" value="1"/>
</dbReference>
<organism evidence="3">
    <name type="scientific">uncultured Thermomicrobiales bacterium</name>
    <dbReference type="NCBI Taxonomy" id="1645740"/>
    <lineage>
        <taxon>Bacteria</taxon>
        <taxon>Pseudomonadati</taxon>
        <taxon>Thermomicrobiota</taxon>
        <taxon>Thermomicrobia</taxon>
        <taxon>Thermomicrobiales</taxon>
        <taxon>environmental samples</taxon>
    </lineage>
</organism>
<feature type="domain" description="SCP" evidence="2">
    <location>
        <begin position="67"/>
        <end position="184"/>
    </location>
</feature>
<dbReference type="EMBL" id="CADCWE010000041">
    <property type="protein sequence ID" value="CAA9528275.1"/>
    <property type="molecule type" value="Genomic_DNA"/>
</dbReference>
<accession>A0A6J4TNT9</accession>
<evidence type="ECO:0000256" key="1">
    <source>
        <dbReference type="SAM" id="SignalP"/>
    </source>
</evidence>
<feature type="chain" id="PRO_5026991940" description="SCP domain-containing protein" evidence="1">
    <location>
        <begin position="39"/>
        <end position="196"/>
    </location>
</feature>
<name>A0A6J4TNT9_9BACT</name>
<dbReference type="Gene3D" id="3.40.33.10">
    <property type="entry name" value="CAP"/>
    <property type="match status" value="1"/>
</dbReference>